<dbReference type="Proteomes" id="UP000886998">
    <property type="component" value="Unassembled WGS sequence"/>
</dbReference>
<evidence type="ECO:0000313" key="1">
    <source>
        <dbReference type="EMBL" id="GFY46186.1"/>
    </source>
</evidence>
<name>A0A8X7BV77_9ARAC</name>
<evidence type="ECO:0000313" key="2">
    <source>
        <dbReference type="Proteomes" id="UP000886998"/>
    </source>
</evidence>
<gene>
    <name evidence="1" type="primary">NCL1_40015</name>
    <name evidence="1" type="ORF">TNIN_160011</name>
</gene>
<dbReference type="EMBL" id="BMAV01005244">
    <property type="protein sequence ID" value="GFY46186.1"/>
    <property type="molecule type" value="Genomic_DNA"/>
</dbReference>
<comment type="caution">
    <text evidence="1">The sequence shown here is derived from an EMBL/GenBank/DDBJ whole genome shotgun (WGS) entry which is preliminary data.</text>
</comment>
<keyword evidence="2" id="KW-1185">Reference proteome</keyword>
<accession>A0A8X7BV77</accession>
<reference evidence="1" key="1">
    <citation type="submission" date="2020-08" db="EMBL/GenBank/DDBJ databases">
        <title>Multicomponent nature underlies the extraordinary mechanical properties of spider dragline silk.</title>
        <authorList>
            <person name="Kono N."/>
            <person name="Nakamura H."/>
            <person name="Mori M."/>
            <person name="Yoshida Y."/>
            <person name="Ohtoshi R."/>
            <person name="Malay A.D."/>
            <person name="Moran D.A.P."/>
            <person name="Tomita M."/>
            <person name="Numata K."/>
            <person name="Arakawa K."/>
        </authorList>
    </citation>
    <scope>NUCLEOTIDE SEQUENCE</scope>
</reference>
<proteinExistence type="predicted"/>
<protein>
    <submittedName>
        <fullName evidence="1">Uncharacterized protein</fullName>
    </submittedName>
</protein>
<organism evidence="1 2">
    <name type="scientific">Trichonephila inaurata madagascariensis</name>
    <dbReference type="NCBI Taxonomy" id="2747483"/>
    <lineage>
        <taxon>Eukaryota</taxon>
        <taxon>Metazoa</taxon>
        <taxon>Ecdysozoa</taxon>
        <taxon>Arthropoda</taxon>
        <taxon>Chelicerata</taxon>
        <taxon>Arachnida</taxon>
        <taxon>Araneae</taxon>
        <taxon>Araneomorphae</taxon>
        <taxon>Entelegynae</taxon>
        <taxon>Araneoidea</taxon>
        <taxon>Nephilidae</taxon>
        <taxon>Trichonephila</taxon>
        <taxon>Trichonephila inaurata</taxon>
    </lineage>
</organism>
<sequence length="232" mass="27325">MICDDPDIKNFVHKHGNDSFVFPSKEALMFMDRNEGRVGDTWMRKEVSVEGTVIVKEKGNPECERHWQRNMKCSYENERSDILPFRKWEELVDDKFTLYLIPKSLRPKLLEMVRTVAIQVDRWIKDLSLLVLHSAEIENSALCYFQWTSLGRIDRRKTVKTIIKNKGCPERLLYTLAKFYDLMDDLDLEKNKVAFYRKGLDRKFCALVAGKVFCDPEDIFRLALTEAVLRSF</sequence>
<dbReference type="AlphaFoldDB" id="A0A8X7BV77"/>